<organism evidence="2 3">
    <name type="scientific">Diplodia seriata</name>
    <dbReference type="NCBI Taxonomy" id="420778"/>
    <lineage>
        <taxon>Eukaryota</taxon>
        <taxon>Fungi</taxon>
        <taxon>Dikarya</taxon>
        <taxon>Ascomycota</taxon>
        <taxon>Pezizomycotina</taxon>
        <taxon>Dothideomycetes</taxon>
        <taxon>Dothideomycetes incertae sedis</taxon>
        <taxon>Botryosphaeriales</taxon>
        <taxon>Botryosphaeriaceae</taxon>
        <taxon>Diplodia</taxon>
    </lineage>
</organism>
<protein>
    <recommendedName>
        <fullName evidence="4">Heterokaryon incompatibility domain-containing protein</fullName>
    </recommendedName>
</protein>
<dbReference type="PANTHER" id="PTHR24148:SF73">
    <property type="entry name" value="HET DOMAIN PROTEIN (AFU_ORTHOLOGUE AFUA_8G01020)"/>
    <property type="match status" value="1"/>
</dbReference>
<evidence type="ECO:0000313" key="3">
    <source>
        <dbReference type="Proteomes" id="UP001430584"/>
    </source>
</evidence>
<dbReference type="RefSeq" id="XP_066635563.1">
    <property type="nucleotide sequence ID" value="XM_066772996.1"/>
</dbReference>
<comment type="caution">
    <text evidence="2">The sequence shown here is derived from an EMBL/GenBank/DDBJ whole genome shotgun (WGS) entry which is preliminary data.</text>
</comment>
<evidence type="ECO:0000256" key="1">
    <source>
        <dbReference type="SAM" id="MobiDB-lite"/>
    </source>
</evidence>
<evidence type="ECO:0008006" key="4">
    <source>
        <dbReference type="Google" id="ProtNLM"/>
    </source>
</evidence>
<proteinExistence type="predicted"/>
<accession>A0ABR3CPP7</accession>
<dbReference type="PANTHER" id="PTHR24148">
    <property type="entry name" value="ANKYRIN REPEAT DOMAIN-CONTAINING PROTEIN 39 HOMOLOG-RELATED"/>
    <property type="match status" value="1"/>
</dbReference>
<dbReference type="EMBL" id="JAJVCZ030000002">
    <property type="protein sequence ID" value="KAL0262534.1"/>
    <property type="molecule type" value="Genomic_DNA"/>
</dbReference>
<sequence length="562" mass="64159">MARQVKIWLGPEVDDSDLAMEALKRKDDPELIMKREQVKVRRALEALLCREYWTRVWVVQEILVARSIKILCGLCEVDWESAKIIRQYLKAFTDVLNLRLPNSQEESRDQGNSSDLRLSGYQQERNISKDPREPENRSKAEDLSTDSDHSEGSDQSGGKRRRRSEDWSEWRNKMPWIPLGISPGMPQRMAGIRKMQMKVVPRLAEIREDGSKRGPQWLLDMLLQHRHFKATDRRDKIFSLLGLLDRDLPGNEPQPETTELYVNYNLSFFDVSIQLFNYLTLQGRDNEAAGDYKGRLLNVICASQPEANSDFPTWLPDFSRDNGMEPWPLGEQSERVGDFAARAKLSYDSRALCVRGVEISAITSVTGSEDDCLASDDLSLLTRLNLFTQLFPSTFKVAHHFWQSFVLGEEVGKRLVGTLVATPCLSTNSQVLEAAEAVVKAGSDTSPLHFTRSGTICSILKKHGCAEIFRAFLDEFGRKSYRRRFAKFKRPDGYRRIMAMVPEGAKEGDKLYQLGSCAHWVLLRPIVPNVHCFHFVGPVYLSDAPETWLKFDDGAIQWISIH</sequence>
<feature type="compositionally biased region" description="Basic and acidic residues" evidence="1">
    <location>
        <begin position="126"/>
        <end position="152"/>
    </location>
</feature>
<dbReference type="Proteomes" id="UP001430584">
    <property type="component" value="Unassembled WGS sequence"/>
</dbReference>
<reference evidence="2 3" key="1">
    <citation type="submission" date="2024-02" db="EMBL/GenBank/DDBJ databases">
        <title>De novo assembly and annotation of 12 fungi associated with fruit tree decline syndrome in Ontario, Canada.</title>
        <authorList>
            <person name="Sulman M."/>
            <person name="Ellouze W."/>
            <person name="Ilyukhin E."/>
        </authorList>
    </citation>
    <scope>NUCLEOTIDE SEQUENCE [LARGE SCALE GENOMIC DNA]</scope>
    <source>
        <strain evidence="2 3">FDS-637</strain>
    </source>
</reference>
<feature type="region of interest" description="Disordered" evidence="1">
    <location>
        <begin position="103"/>
        <end position="166"/>
    </location>
</feature>
<dbReference type="GeneID" id="92005587"/>
<keyword evidence="3" id="KW-1185">Reference proteome</keyword>
<evidence type="ECO:0000313" key="2">
    <source>
        <dbReference type="EMBL" id="KAL0262534.1"/>
    </source>
</evidence>
<gene>
    <name evidence="2" type="ORF">SLS55_001502</name>
</gene>
<feature type="compositionally biased region" description="Polar residues" evidence="1">
    <location>
        <begin position="103"/>
        <end position="125"/>
    </location>
</feature>
<name>A0ABR3CPP7_9PEZI</name>
<dbReference type="InterPro" id="IPR052895">
    <property type="entry name" value="HetReg/Transcr_Mod"/>
</dbReference>